<accession>L8HAQ9</accession>
<dbReference type="GeneID" id="14922727"/>
<sequence>QIFDITITNTGQRPLNSSVLTFGLPVAGSTITQHLSKIWKNWLGPVVQLPPAAAERATMLTAALHPAAGEAEGCGEATMVGEAEGCGVATMVGEGPPTQLTETRRVVEIDHFSPSSSSKVPEFTFLNCGVVLIVLIYFAS</sequence>
<proteinExistence type="predicted"/>
<dbReference type="KEGG" id="acan:ACA1_385910"/>
<dbReference type="EMBL" id="KB007900">
    <property type="protein sequence ID" value="ELR21813.1"/>
    <property type="molecule type" value="Genomic_DNA"/>
</dbReference>
<evidence type="ECO:0000313" key="2">
    <source>
        <dbReference type="Proteomes" id="UP000011083"/>
    </source>
</evidence>
<reference evidence="1 2" key="1">
    <citation type="journal article" date="2013" name="Genome Biol.">
        <title>Genome of Acanthamoeba castellanii highlights extensive lateral gene transfer and early evolution of tyrosine kinase signaling.</title>
        <authorList>
            <person name="Clarke M."/>
            <person name="Lohan A.J."/>
            <person name="Liu B."/>
            <person name="Lagkouvardos I."/>
            <person name="Roy S."/>
            <person name="Zafar N."/>
            <person name="Bertelli C."/>
            <person name="Schilde C."/>
            <person name="Kianianmomeni A."/>
            <person name="Burglin T.R."/>
            <person name="Frech C."/>
            <person name="Turcotte B."/>
            <person name="Kopec K.O."/>
            <person name="Synnott J.M."/>
            <person name="Choo C."/>
            <person name="Paponov I."/>
            <person name="Finkler A."/>
            <person name="Soon Heng Tan C."/>
            <person name="Hutchins A.P."/>
            <person name="Weinmeier T."/>
            <person name="Rattei T."/>
            <person name="Chu J.S."/>
            <person name="Gimenez G."/>
            <person name="Irimia M."/>
            <person name="Rigden D.J."/>
            <person name="Fitzpatrick D.A."/>
            <person name="Lorenzo-Morales J."/>
            <person name="Bateman A."/>
            <person name="Chiu C.H."/>
            <person name="Tang P."/>
            <person name="Hegemann P."/>
            <person name="Fromm H."/>
            <person name="Raoult D."/>
            <person name="Greub G."/>
            <person name="Miranda-Saavedra D."/>
            <person name="Chen N."/>
            <person name="Nash P."/>
            <person name="Ginger M.L."/>
            <person name="Horn M."/>
            <person name="Schaap P."/>
            <person name="Caler L."/>
            <person name="Loftus B."/>
        </authorList>
    </citation>
    <scope>NUCLEOTIDE SEQUENCE [LARGE SCALE GENOMIC DNA]</scope>
    <source>
        <strain evidence="1 2">Neff</strain>
    </source>
</reference>
<dbReference type="VEuPathDB" id="AmoebaDB:ACA1_385910"/>
<protein>
    <submittedName>
        <fullName evidence="1">Uncharacterized protein</fullName>
    </submittedName>
</protein>
<organism evidence="1 2">
    <name type="scientific">Acanthamoeba castellanii (strain ATCC 30010 / Neff)</name>
    <dbReference type="NCBI Taxonomy" id="1257118"/>
    <lineage>
        <taxon>Eukaryota</taxon>
        <taxon>Amoebozoa</taxon>
        <taxon>Discosea</taxon>
        <taxon>Longamoebia</taxon>
        <taxon>Centramoebida</taxon>
        <taxon>Acanthamoebidae</taxon>
        <taxon>Acanthamoeba</taxon>
    </lineage>
</organism>
<dbReference type="AlphaFoldDB" id="L8HAQ9"/>
<dbReference type="RefSeq" id="XP_004347195.1">
    <property type="nucleotide sequence ID" value="XM_004347145.1"/>
</dbReference>
<keyword evidence="2" id="KW-1185">Reference proteome</keyword>
<evidence type="ECO:0000313" key="1">
    <source>
        <dbReference type="EMBL" id="ELR21813.1"/>
    </source>
</evidence>
<feature type="non-terminal residue" evidence="1">
    <location>
        <position position="1"/>
    </location>
</feature>
<gene>
    <name evidence="1" type="ORF">ACA1_385910</name>
</gene>
<name>L8HAQ9_ACACF</name>
<dbReference type="Proteomes" id="UP000011083">
    <property type="component" value="Unassembled WGS sequence"/>
</dbReference>